<dbReference type="Proteomes" id="UP001150942">
    <property type="component" value="Unassembled WGS sequence"/>
</dbReference>
<protein>
    <submittedName>
        <fullName evidence="2">Uncharacterized protein</fullName>
    </submittedName>
</protein>
<feature type="compositionally biased region" description="Polar residues" evidence="1">
    <location>
        <begin position="88"/>
        <end position="98"/>
    </location>
</feature>
<feature type="region of interest" description="Disordered" evidence="1">
    <location>
        <begin position="71"/>
        <end position="98"/>
    </location>
</feature>
<evidence type="ECO:0000256" key="1">
    <source>
        <dbReference type="SAM" id="MobiDB-lite"/>
    </source>
</evidence>
<reference evidence="2" key="2">
    <citation type="journal article" date="2023" name="IMA Fungus">
        <title>Comparative genomic study of the Penicillium genus elucidates a diverse pangenome and 15 lateral gene transfer events.</title>
        <authorList>
            <person name="Petersen C."/>
            <person name="Sorensen T."/>
            <person name="Nielsen M.R."/>
            <person name="Sondergaard T.E."/>
            <person name="Sorensen J.L."/>
            <person name="Fitzpatrick D.A."/>
            <person name="Frisvad J.C."/>
            <person name="Nielsen K.L."/>
        </authorList>
    </citation>
    <scope>NUCLEOTIDE SEQUENCE</scope>
    <source>
        <strain evidence="2">IBT 20477</strain>
    </source>
</reference>
<gene>
    <name evidence="2" type="ORF">N7449_005084</name>
</gene>
<proteinExistence type="predicted"/>
<accession>A0A9W9MKS3</accession>
<sequence>MALRAEIGYLVREFRDVVFDENVRFNPAELYTLVVPAIHDAVFWNTEIEESESRRLRSDLDEFSLQPDVTKIEQLRRSSEGHPKKLRNTSAPEQSENQAVHNDDICVMEKTPPPMMTPSLTPTLAASPNELPGVFPTESRPISHEPEGVGHYTSDPVQQLYTESSSTPLSNPPLGYRLRGEVVSRNIDLSLLRSNIIEGKRKRAYFAATEELVELTELIEEDEIHDGVLVAFTAGLTQ</sequence>
<name>A0A9W9MKS3_9EURO</name>
<reference evidence="2" key="1">
    <citation type="submission" date="2022-11" db="EMBL/GenBank/DDBJ databases">
        <authorList>
            <person name="Petersen C."/>
        </authorList>
    </citation>
    <scope>NUCLEOTIDE SEQUENCE</scope>
    <source>
        <strain evidence="2">IBT 20477</strain>
    </source>
</reference>
<evidence type="ECO:0000313" key="2">
    <source>
        <dbReference type="EMBL" id="KAJ5203005.1"/>
    </source>
</evidence>
<organism evidence="2 3">
    <name type="scientific">Penicillium cf. viridicatum</name>
    <dbReference type="NCBI Taxonomy" id="2972119"/>
    <lineage>
        <taxon>Eukaryota</taxon>
        <taxon>Fungi</taxon>
        <taxon>Dikarya</taxon>
        <taxon>Ascomycota</taxon>
        <taxon>Pezizomycotina</taxon>
        <taxon>Eurotiomycetes</taxon>
        <taxon>Eurotiomycetidae</taxon>
        <taxon>Eurotiales</taxon>
        <taxon>Aspergillaceae</taxon>
        <taxon>Penicillium</taxon>
    </lineage>
</organism>
<dbReference type="AlphaFoldDB" id="A0A9W9MKS3"/>
<comment type="caution">
    <text evidence="2">The sequence shown here is derived from an EMBL/GenBank/DDBJ whole genome shotgun (WGS) entry which is preliminary data.</text>
</comment>
<keyword evidence="3" id="KW-1185">Reference proteome</keyword>
<dbReference type="EMBL" id="JAPQKQ010000003">
    <property type="protein sequence ID" value="KAJ5203005.1"/>
    <property type="molecule type" value="Genomic_DNA"/>
</dbReference>
<evidence type="ECO:0000313" key="3">
    <source>
        <dbReference type="Proteomes" id="UP001150942"/>
    </source>
</evidence>
<feature type="compositionally biased region" description="Basic and acidic residues" evidence="1">
    <location>
        <begin position="71"/>
        <end position="83"/>
    </location>
</feature>